<feature type="region of interest" description="Disordered" evidence="1">
    <location>
        <begin position="237"/>
        <end position="270"/>
    </location>
</feature>
<dbReference type="AlphaFoldDB" id="A0A918VRW7"/>
<evidence type="ECO:0000313" key="2">
    <source>
        <dbReference type="EMBL" id="GHA19129.1"/>
    </source>
</evidence>
<sequence length="288" mass="31290">MSTISNAPIPVLPERFADLTSSLEALARDGVEGIVIAADRTDPTFGTFGPITSFIRSAVSVEGAVLEAGLRTILEHDGGFTLMPVDFKLPIIEAAQAAVRSNEKNALVALRLDPRVYAVEHYTPDLFAVHRESGVGYLLELKRTTGSYGRAVLEQLEQKMLAAGLVARDALLMGRRRLLVSSVEMAIVDCSEDDRRDRVIGLAALDELLECPGVGDSLRHLRARYAHHIQIALKGMVEPDESRRGPQRVATSERQEDVQVSFVDDEGSGANESPVAISFARKCRLATA</sequence>
<dbReference type="EMBL" id="BMZE01000001">
    <property type="protein sequence ID" value="GHA19129.1"/>
    <property type="molecule type" value="Genomic_DNA"/>
</dbReference>
<reference evidence="2" key="2">
    <citation type="submission" date="2020-09" db="EMBL/GenBank/DDBJ databases">
        <authorList>
            <person name="Sun Q."/>
            <person name="Kim S."/>
        </authorList>
    </citation>
    <scope>NUCLEOTIDE SEQUENCE</scope>
    <source>
        <strain evidence="2">KCTC 32437</strain>
    </source>
</reference>
<protein>
    <submittedName>
        <fullName evidence="2">Uncharacterized protein</fullName>
    </submittedName>
</protein>
<comment type="caution">
    <text evidence="2">The sequence shown here is derived from an EMBL/GenBank/DDBJ whole genome shotgun (WGS) entry which is preliminary data.</text>
</comment>
<dbReference type="Proteomes" id="UP000646579">
    <property type="component" value="Unassembled WGS sequence"/>
</dbReference>
<organism evidence="2 3">
    <name type="scientific">Devosia pacifica</name>
    <dbReference type="NCBI Taxonomy" id="1335967"/>
    <lineage>
        <taxon>Bacteria</taxon>
        <taxon>Pseudomonadati</taxon>
        <taxon>Pseudomonadota</taxon>
        <taxon>Alphaproteobacteria</taxon>
        <taxon>Hyphomicrobiales</taxon>
        <taxon>Devosiaceae</taxon>
        <taxon>Devosia</taxon>
    </lineage>
</organism>
<reference evidence="2" key="1">
    <citation type="journal article" date="2014" name="Int. J. Syst. Evol. Microbiol.">
        <title>Complete genome sequence of Corynebacterium casei LMG S-19264T (=DSM 44701T), isolated from a smear-ripened cheese.</title>
        <authorList>
            <consortium name="US DOE Joint Genome Institute (JGI-PGF)"/>
            <person name="Walter F."/>
            <person name="Albersmeier A."/>
            <person name="Kalinowski J."/>
            <person name="Ruckert C."/>
        </authorList>
    </citation>
    <scope>NUCLEOTIDE SEQUENCE</scope>
    <source>
        <strain evidence="2">KCTC 32437</strain>
    </source>
</reference>
<gene>
    <name evidence="2" type="ORF">GCM10007989_13260</name>
</gene>
<dbReference type="RefSeq" id="WP_189424463.1">
    <property type="nucleotide sequence ID" value="NZ_BMZE01000001.1"/>
</dbReference>
<name>A0A918VRW7_9HYPH</name>
<keyword evidence="3" id="KW-1185">Reference proteome</keyword>
<accession>A0A918VRW7</accession>
<evidence type="ECO:0000313" key="3">
    <source>
        <dbReference type="Proteomes" id="UP000646579"/>
    </source>
</evidence>
<evidence type="ECO:0000256" key="1">
    <source>
        <dbReference type="SAM" id="MobiDB-lite"/>
    </source>
</evidence>
<proteinExistence type="predicted"/>